<reference evidence="2 3" key="1">
    <citation type="submission" date="2019-08" db="EMBL/GenBank/DDBJ databases">
        <title>Deep-cultivation of Planctomycetes and their phenomic and genomic characterization uncovers novel biology.</title>
        <authorList>
            <person name="Wiegand S."/>
            <person name="Jogler M."/>
            <person name="Boedeker C."/>
            <person name="Pinto D."/>
            <person name="Vollmers J."/>
            <person name="Rivas-Marin E."/>
            <person name="Kohn T."/>
            <person name="Peeters S.H."/>
            <person name="Heuer A."/>
            <person name="Rast P."/>
            <person name="Oberbeckmann S."/>
            <person name="Bunk B."/>
            <person name="Jeske O."/>
            <person name="Meyerdierks A."/>
            <person name="Storesund J.E."/>
            <person name="Kallscheuer N."/>
            <person name="Luecker S."/>
            <person name="Lage O.M."/>
            <person name="Pohl T."/>
            <person name="Merkel B.J."/>
            <person name="Hornburger P."/>
            <person name="Mueller R.-W."/>
            <person name="Bruemmer F."/>
            <person name="Labrenz M."/>
            <person name="Spormann A.M."/>
            <person name="Op den Camp H."/>
            <person name="Overmann J."/>
            <person name="Amann R."/>
            <person name="Jetten M.S.M."/>
            <person name="Mascher T."/>
            <person name="Medema M.H."/>
            <person name="Devos D.P."/>
            <person name="Kaster A.-K."/>
            <person name="Ovreas L."/>
            <person name="Rohde M."/>
            <person name="Galperin M.Y."/>
            <person name="Jogler C."/>
        </authorList>
    </citation>
    <scope>NUCLEOTIDE SEQUENCE [LARGE SCALE GENOMIC DNA]</scope>
    <source>
        <strain evidence="2 3">Pr1d</strain>
    </source>
</reference>
<dbReference type="AlphaFoldDB" id="A0A5B9QHH7"/>
<dbReference type="RefSeq" id="WP_148074769.1">
    <property type="nucleotide sequence ID" value="NZ_CP042913.1"/>
</dbReference>
<sequence precursor="true">MNDCLTLFRLLGVCVLFFFRFAAADNALSHEGRIFSIEVVNGKLQVQGINTGEPDGAPTTRPYVNSMHDHWKNSTIPELGPIANSFLPDYEIQIGTAFVILKDHEVTLELLSASQWVNPPMMPLPGTIPHLRPLDPGEVIRIEAGTTVTTDSLGTLLLSSSVPQTGIADILVNYSIDGHPTNEIHVLEFRLSASPTDLNQPSMIRDSDPIYVLLSPDGANPMEKLHYASLYLEQYLATVPEPNSITLVCLATALLCTRPCTINSLGSNL</sequence>
<evidence type="ECO:0000313" key="2">
    <source>
        <dbReference type="EMBL" id="QEG36426.1"/>
    </source>
</evidence>
<dbReference type="Proteomes" id="UP000323917">
    <property type="component" value="Chromosome"/>
</dbReference>
<proteinExistence type="predicted"/>
<name>A0A5B9QHH7_9BACT</name>
<evidence type="ECO:0000313" key="3">
    <source>
        <dbReference type="Proteomes" id="UP000323917"/>
    </source>
</evidence>
<accession>A0A5B9QHH7</accession>
<keyword evidence="1" id="KW-0732">Signal</keyword>
<keyword evidence="3" id="KW-1185">Reference proteome</keyword>
<feature type="chain" id="PRO_5023114575" evidence="1">
    <location>
        <begin position="25"/>
        <end position="269"/>
    </location>
</feature>
<protein>
    <submittedName>
        <fullName evidence="2">Uncharacterized protein</fullName>
    </submittedName>
</protein>
<feature type="signal peptide" evidence="1">
    <location>
        <begin position="1"/>
        <end position="24"/>
    </location>
</feature>
<evidence type="ECO:0000256" key="1">
    <source>
        <dbReference type="SAM" id="SignalP"/>
    </source>
</evidence>
<dbReference type="EMBL" id="CP042913">
    <property type="protein sequence ID" value="QEG36426.1"/>
    <property type="molecule type" value="Genomic_DNA"/>
</dbReference>
<gene>
    <name evidence="2" type="ORF">Pr1d_37400</name>
</gene>
<dbReference type="OrthoDB" id="267047at2"/>
<dbReference type="KEGG" id="bgok:Pr1d_37400"/>
<organism evidence="2 3">
    <name type="scientific">Bythopirellula goksoeyrii</name>
    <dbReference type="NCBI Taxonomy" id="1400387"/>
    <lineage>
        <taxon>Bacteria</taxon>
        <taxon>Pseudomonadati</taxon>
        <taxon>Planctomycetota</taxon>
        <taxon>Planctomycetia</taxon>
        <taxon>Pirellulales</taxon>
        <taxon>Lacipirellulaceae</taxon>
        <taxon>Bythopirellula</taxon>
    </lineage>
</organism>